<dbReference type="Gene3D" id="3.40.800.20">
    <property type="entry name" value="Histone deacetylase domain"/>
    <property type="match status" value="1"/>
</dbReference>
<gene>
    <name evidence="4" type="ORF">FE240_06615</name>
</gene>
<sequence length="302" mass="32975">MSLPVFYHPLYSALSLPPGHRFPLAKYQALFDQLQSLPLDFCQARVVDPALLRRVHDPAYVEGVLTGSLPAAALRRIGFPWSPALIQRTLYSVGATVAAAEAALEYGCAMQISGGYHHAHRAMGSGFCLFNDLVLAAEQVLTHPGIDRVLICDLDVHQGDGSATLCAGRRDIITLSLHAERNFPSRKPPSHLDFPLPDGTGDEAYLETLEQALTMALRLYSPDLILYQAGVDIHVEDELGHLAVSSQGVRLRDRWVLGEAARHGIPIAAVPGGGYRRDWQPLIALHAGLFEEALIRFAPTRP</sequence>
<dbReference type="PANTHER" id="PTHR10625">
    <property type="entry name" value="HISTONE DEACETYLASE HDAC1-RELATED"/>
    <property type="match status" value="1"/>
</dbReference>
<dbReference type="GO" id="GO:0016787">
    <property type="term" value="F:hydrolase activity"/>
    <property type="evidence" value="ECO:0007669"/>
    <property type="project" value="UniProtKB-KW"/>
</dbReference>
<dbReference type="SUPFAM" id="SSF52768">
    <property type="entry name" value="Arginase/deacetylase"/>
    <property type="match status" value="1"/>
</dbReference>
<dbReference type="Pfam" id="PF00850">
    <property type="entry name" value="Hist_deacetyl"/>
    <property type="match status" value="1"/>
</dbReference>
<dbReference type="InterPro" id="IPR037138">
    <property type="entry name" value="His_deacetylse_dom_sf"/>
</dbReference>
<evidence type="ECO:0000313" key="4">
    <source>
        <dbReference type="EMBL" id="QFI56643.1"/>
    </source>
</evidence>
<evidence type="ECO:0000259" key="3">
    <source>
        <dbReference type="Pfam" id="PF00850"/>
    </source>
</evidence>
<accession>A0A5J6X3B4</accession>
<comment type="similarity">
    <text evidence="1">Belongs to the histone deacetylase family.</text>
</comment>
<dbReference type="GO" id="GO:0004407">
    <property type="term" value="F:histone deacetylase activity"/>
    <property type="evidence" value="ECO:0007669"/>
    <property type="project" value="InterPro"/>
</dbReference>
<dbReference type="KEGG" id="asim:FE240_06615"/>
<dbReference type="RefSeq" id="WP_193004474.1">
    <property type="nucleotide sequence ID" value="NZ_CP040449.1"/>
</dbReference>
<proteinExistence type="inferred from homology"/>
<evidence type="ECO:0000313" key="5">
    <source>
        <dbReference type="Proteomes" id="UP000594034"/>
    </source>
</evidence>
<evidence type="ECO:0000256" key="1">
    <source>
        <dbReference type="ARBA" id="ARBA00005947"/>
    </source>
</evidence>
<name>A0A5J6X3B4_9GAMM</name>
<protein>
    <submittedName>
        <fullName evidence="4">Histone deacetylase</fullName>
    </submittedName>
</protein>
<keyword evidence="2" id="KW-0378">Hydrolase</keyword>
<dbReference type="GO" id="GO:0040029">
    <property type="term" value="P:epigenetic regulation of gene expression"/>
    <property type="evidence" value="ECO:0007669"/>
    <property type="project" value="TreeGrafter"/>
</dbReference>
<dbReference type="EMBL" id="CP040449">
    <property type="protein sequence ID" value="QFI56643.1"/>
    <property type="molecule type" value="Genomic_DNA"/>
</dbReference>
<evidence type="ECO:0000256" key="2">
    <source>
        <dbReference type="ARBA" id="ARBA00022801"/>
    </source>
</evidence>
<dbReference type="CDD" id="cd09993">
    <property type="entry name" value="HDAC_classIV"/>
    <property type="match status" value="1"/>
</dbReference>
<reference evidence="4 5" key="1">
    <citation type="submission" date="2019-05" db="EMBL/GenBank/DDBJ databases">
        <title>OXA-830, a novel chromosomally encoded expanded-spectrum class D beta-lactamase in Aeromonas simiae.</title>
        <authorList>
            <person name="Zhou W."/>
            <person name="Chen Q."/>
        </authorList>
    </citation>
    <scope>NUCLEOTIDE SEQUENCE [LARGE SCALE GENOMIC DNA]</scope>
    <source>
        <strain evidence="4 5">A6</strain>
    </source>
</reference>
<dbReference type="InterPro" id="IPR023801">
    <property type="entry name" value="His_deacetylse_dom"/>
</dbReference>
<dbReference type="InterPro" id="IPR000286">
    <property type="entry name" value="HDACs"/>
</dbReference>
<dbReference type="InterPro" id="IPR023696">
    <property type="entry name" value="Ureohydrolase_dom_sf"/>
</dbReference>
<dbReference type="PRINTS" id="PR01270">
    <property type="entry name" value="HDASUPER"/>
</dbReference>
<feature type="domain" description="Histone deacetylase" evidence="3">
    <location>
        <begin position="24"/>
        <end position="277"/>
    </location>
</feature>
<dbReference type="AlphaFoldDB" id="A0A5J6X3B4"/>
<dbReference type="PANTHER" id="PTHR10625:SF19">
    <property type="entry name" value="HISTONE DEACETYLASE 12"/>
    <property type="match status" value="1"/>
</dbReference>
<dbReference type="InterPro" id="IPR044150">
    <property type="entry name" value="HDAC_classIV"/>
</dbReference>
<keyword evidence="5" id="KW-1185">Reference proteome</keyword>
<organism evidence="4 5">
    <name type="scientific">Aeromonas simiae</name>
    <dbReference type="NCBI Taxonomy" id="218936"/>
    <lineage>
        <taxon>Bacteria</taxon>
        <taxon>Pseudomonadati</taxon>
        <taxon>Pseudomonadota</taxon>
        <taxon>Gammaproteobacteria</taxon>
        <taxon>Aeromonadales</taxon>
        <taxon>Aeromonadaceae</taxon>
        <taxon>Aeromonas</taxon>
    </lineage>
</organism>
<dbReference type="Proteomes" id="UP000594034">
    <property type="component" value="Chromosome"/>
</dbReference>